<evidence type="ECO:0000313" key="2">
    <source>
        <dbReference type="EMBL" id="CAL1407118.1"/>
    </source>
</evidence>
<dbReference type="AlphaFoldDB" id="A0AAV2G8W7"/>
<dbReference type="EMBL" id="OZ034821">
    <property type="protein sequence ID" value="CAL1407118.1"/>
    <property type="molecule type" value="Genomic_DNA"/>
</dbReference>
<sequence>MTSSRLPQHTRMDFQLLQPVFQGPHLRPLLSLVILGRRKTSPLRFLLWSLPVSLRSLPAQSLPSTHPRLHSRPHRLGPVLAAQPRVFPRLIDHPPPFGPVRLTNWSPMDLGTCLLAISPPRLLLILLRCAAVIGFAFPLRSWTFITQRLIHIMLNTLCRTT</sequence>
<protein>
    <submittedName>
        <fullName evidence="2">Uncharacterized protein</fullName>
    </submittedName>
</protein>
<gene>
    <name evidence="2" type="ORF">LTRI10_LOCUS46805</name>
</gene>
<reference evidence="2 3" key="1">
    <citation type="submission" date="2024-04" db="EMBL/GenBank/DDBJ databases">
        <authorList>
            <person name="Fracassetti M."/>
        </authorList>
    </citation>
    <scope>NUCLEOTIDE SEQUENCE [LARGE SCALE GENOMIC DNA]</scope>
</reference>
<organism evidence="2 3">
    <name type="scientific">Linum trigynum</name>
    <dbReference type="NCBI Taxonomy" id="586398"/>
    <lineage>
        <taxon>Eukaryota</taxon>
        <taxon>Viridiplantae</taxon>
        <taxon>Streptophyta</taxon>
        <taxon>Embryophyta</taxon>
        <taxon>Tracheophyta</taxon>
        <taxon>Spermatophyta</taxon>
        <taxon>Magnoliopsida</taxon>
        <taxon>eudicotyledons</taxon>
        <taxon>Gunneridae</taxon>
        <taxon>Pentapetalae</taxon>
        <taxon>rosids</taxon>
        <taxon>fabids</taxon>
        <taxon>Malpighiales</taxon>
        <taxon>Linaceae</taxon>
        <taxon>Linum</taxon>
    </lineage>
</organism>
<dbReference type="Proteomes" id="UP001497516">
    <property type="component" value="Chromosome 8"/>
</dbReference>
<feature type="transmembrane region" description="Helical" evidence="1">
    <location>
        <begin position="122"/>
        <end position="139"/>
    </location>
</feature>
<evidence type="ECO:0000313" key="3">
    <source>
        <dbReference type="Proteomes" id="UP001497516"/>
    </source>
</evidence>
<evidence type="ECO:0000256" key="1">
    <source>
        <dbReference type="SAM" id="Phobius"/>
    </source>
</evidence>
<accession>A0AAV2G8W7</accession>
<proteinExistence type="predicted"/>
<name>A0AAV2G8W7_9ROSI</name>
<keyword evidence="1" id="KW-0472">Membrane</keyword>
<keyword evidence="1" id="KW-0812">Transmembrane</keyword>
<keyword evidence="1" id="KW-1133">Transmembrane helix</keyword>
<keyword evidence="3" id="KW-1185">Reference proteome</keyword>